<reference evidence="2" key="1">
    <citation type="journal article" date="2020" name="Stud. Mycol.">
        <title>101 Dothideomycetes genomes: a test case for predicting lifestyles and emergence of pathogens.</title>
        <authorList>
            <person name="Haridas S."/>
            <person name="Albert R."/>
            <person name="Binder M."/>
            <person name="Bloem J."/>
            <person name="Labutti K."/>
            <person name="Salamov A."/>
            <person name="Andreopoulos B."/>
            <person name="Baker S."/>
            <person name="Barry K."/>
            <person name="Bills G."/>
            <person name="Bluhm B."/>
            <person name="Cannon C."/>
            <person name="Castanera R."/>
            <person name="Culley D."/>
            <person name="Daum C."/>
            <person name="Ezra D."/>
            <person name="Gonzalez J."/>
            <person name="Henrissat B."/>
            <person name="Kuo A."/>
            <person name="Liang C."/>
            <person name="Lipzen A."/>
            <person name="Lutzoni F."/>
            <person name="Magnuson J."/>
            <person name="Mondo S."/>
            <person name="Nolan M."/>
            <person name="Ohm R."/>
            <person name="Pangilinan J."/>
            <person name="Park H.-J."/>
            <person name="Ramirez L."/>
            <person name="Alfaro M."/>
            <person name="Sun H."/>
            <person name="Tritt A."/>
            <person name="Yoshinaga Y."/>
            <person name="Zwiers L.-H."/>
            <person name="Turgeon B."/>
            <person name="Goodwin S."/>
            <person name="Spatafora J."/>
            <person name="Crous P."/>
            <person name="Grigoriev I."/>
        </authorList>
    </citation>
    <scope>NUCLEOTIDE SEQUENCE</scope>
    <source>
        <strain evidence="2">Tuck. ex Michener</strain>
    </source>
</reference>
<keyword evidence="1" id="KW-0812">Transmembrane</keyword>
<name>A0A6A6GWU1_VIRVR</name>
<accession>A0A6A6GWU1</accession>
<keyword evidence="1" id="KW-1133">Transmembrane helix</keyword>
<dbReference type="InterPro" id="IPR010699">
    <property type="entry name" value="DUF1275"/>
</dbReference>
<organism evidence="2 3">
    <name type="scientific">Viridothelium virens</name>
    <name type="common">Speckled blister lichen</name>
    <name type="synonym">Trypethelium virens</name>
    <dbReference type="NCBI Taxonomy" id="1048519"/>
    <lineage>
        <taxon>Eukaryota</taxon>
        <taxon>Fungi</taxon>
        <taxon>Dikarya</taxon>
        <taxon>Ascomycota</taxon>
        <taxon>Pezizomycotina</taxon>
        <taxon>Dothideomycetes</taxon>
        <taxon>Dothideomycetes incertae sedis</taxon>
        <taxon>Trypetheliales</taxon>
        <taxon>Trypetheliaceae</taxon>
        <taxon>Viridothelium</taxon>
    </lineage>
</organism>
<dbReference type="Proteomes" id="UP000800092">
    <property type="component" value="Unassembled WGS sequence"/>
</dbReference>
<evidence type="ECO:0000313" key="3">
    <source>
        <dbReference type="Proteomes" id="UP000800092"/>
    </source>
</evidence>
<keyword evidence="3" id="KW-1185">Reference proteome</keyword>
<dbReference type="EMBL" id="ML991848">
    <property type="protein sequence ID" value="KAF2230078.1"/>
    <property type="molecule type" value="Genomic_DNA"/>
</dbReference>
<feature type="transmembrane region" description="Helical" evidence="1">
    <location>
        <begin position="235"/>
        <end position="256"/>
    </location>
</feature>
<sequence length="267" mass="29324">MASHGRANDQTPLLPKDSDGKNIWNNVRLHLKHDLTRDWADLPLIFLYFSTGLIDSSSISTWGSFVSMQTGNTVYLGLGIANPEESNRWLKALVSIGFFLLGSFCFSSFHRWGSPLRRWVFVSSFLFQGICVIATAILVTLDIIDAKTLRWPNVLSIGLLSFQAAGSAIASRQLQYNELPTVVLTSVYCDLAADPLLFTAKFSEDPKRNRRAIAIVVCLCGAICGGLFAKSAVGLAGALWVSVAIKLIVSVIWYLWAPVPQELNVEA</sequence>
<evidence type="ECO:0000313" key="2">
    <source>
        <dbReference type="EMBL" id="KAF2230078.1"/>
    </source>
</evidence>
<dbReference type="PANTHER" id="PTHR37488:SF1">
    <property type="entry name" value="DUF1275 DOMAIN PROTEIN"/>
    <property type="match status" value="1"/>
</dbReference>
<gene>
    <name evidence="2" type="ORF">EV356DRAFT_454679</name>
</gene>
<evidence type="ECO:0000256" key="1">
    <source>
        <dbReference type="SAM" id="Phobius"/>
    </source>
</evidence>
<keyword evidence="1" id="KW-0472">Membrane</keyword>
<feature type="transmembrane region" description="Helical" evidence="1">
    <location>
        <begin position="212"/>
        <end position="229"/>
    </location>
</feature>
<dbReference type="PANTHER" id="PTHR37488">
    <property type="entry name" value="DUF1275 DOMAIN-CONTAINING PROTEIN"/>
    <property type="match status" value="1"/>
</dbReference>
<proteinExistence type="predicted"/>
<feature type="transmembrane region" description="Helical" evidence="1">
    <location>
        <begin position="92"/>
        <end position="113"/>
    </location>
</feature>
<feature type="transmembrane region" description="Helical" evidence="1">
    <location>
        <begin position="119"/>
        <end position="141"/>
    </location>
</feature>
<evidence type="ECO:0008006" key="4">
    <source>
        <dbReference type="Google" id="ProtNLM"/>
    </source>
</evidence>
<protein>
    <recommendedName>
        <fullName evidence="4">DUF1275 domain protein</fullName>
    </recommendedName>
</protein>
<dbReference type="OrthoDB" id="5288586at2759"/>
<dbReference type="AlphaFoldDB" id="A0A6A6GWU1"/>
<dbReference type="Pfam" id="PF06912">
    <property type="entry name" value="DUF1275"/>
    <property type="match status" value="1"/>
</dbReference>